<evidence type="ECO:0000259" key="10">
    <source>
        <dbReference type="Pfam" id="PF07730"/>
    </source>
</evidence>
<keyword evidence="4" id="KW-0808">Transferase</keyword>
<reference evidence="11 12" key="1">
    <citation type="submission" date="2019-03" db="EMBL/GenBank/DDBJ databases">
        <title>Genomic Encyclopedia of Type Strains, Phase IV (KMG-IV): sequencing the most valuable type-strain genomes for metagenomic binning, comparative biology and taxonomic classification.</title>
        <authorList>
            <person name="Goeker M."/>
        </authorList>
    </citation>
    <scope>NUCLEOTIDE SEQUENCE [LARGE SCALE GENOMIC DNA]</scope>
    <source>
        <strain evidence="11 12">DSM 29489</strain>
    </source>
</reference>
<feature type="transmembrane region" description="Helical" evidence="9">
    <location>
        <begin position="96"/>
        <end position="112"/>
    </location>
</feature>
<dbReference type="AlphaFoldDB" id="A0A4R3K1J5"/>
<dbReference type="Gene3D" id="1.20.5.1930">
    <property type="match status" value="1"/>
</dbReference>
<dbReference type="SUPFAM" id="SSF55874">
    <property type="entry name" value="ATPase domain of HSP90 chaperone/DNA topoisomerase II/histidine kinase"/>
    <property type="match status" value="1"/>
</dbReference>
<evidence type="ECO:0000313" key="11">
    <source>
        <dbReference type="EMBL" id="TCS75578.1"/>
    </source>
</evidence>
<keyword evidence="7" id="KW-0067">ATP-binding</keyword>
<sequence>MPDTEKFTPSQTGSDFFYILAFLTAVILCCADYFLDFKKFFFLPVLLYFTLSLLSPFFLCFFPAVSYVLLRHRSYPSLAAGLGLFLYFFGTKDINFYILCIGHLGLLIACVLQKSTSCYERLEELYRRTRDDSTELNLLLTERNHTLLEKQDYEIYTATLKERNRIAREIHDNVGHLLSRSILITGALQAVNKDDTLDESLRTLDASLNSAMDSIRSSVHDLHDESINLEEAVNGLIKDFIFCPISFHYDMGREIPKEVKYCFISITKEALANIMRHSNADYVQLYMREHPGLYQLCIEDNGNGTYSLDSGIGLINMKERVHTLKGNIQILTEKGFKIFITIPKGV</sequence>
<evidence type="ECO:0000256" key="1">
    <source>
        <dbReference type="ARBA" id="ARBA00000085"/>
    </source>
</evidence>
<dbReference type="Proteomes" id="UP000295726">
    <property type="component" value="Unassembled WGS sequence"/>
</dbReference>
<protein>
    <recommendedName>
        <fullName evidence="2">histidine kinase</fullName>
        <ecNumber evidence="2">2.7.13.3</ecNumber>
    </recommendedName>
</protein>
<dbReference type="InterPro" id="IPR011712">
    <property type="entry name" value="Sig_transdc_His_kin_sub3_dim/P"/>
</dbReference>
<dbReference type="RefSeq" id="WP_132383213.1">
    <property type="nucleotide sequence ID" value="NZ_SLZZ01000028.1"/>
</dbReference>
<feature type="transmembrane region" description="Helical" evidence="9">
    <location>
        <begin position="16"/>
        <end position="35"/>
    </location>
</feature>
<keyword evidence="9" id="KW-0472">Membrane</keyword>
<comment type="catalytic activity">
    <reaction evidence="1">
        <text>ATP + protein L-histidine = ADP + protein N-phospho-L-histidine.</text>
        <dbReference type="EC" id="2.7.13.3"/>
    </reaction>
</comment>
<dbReference type="InterPro" id="IPR036890">
    <property type="entry name" value="HATPase_C_sf"/>
</dbReference>
<keyword evidence="8" id="KW-0902">Two-component regulatory system</keyword>
<evidence type="ECO:0000256" key="3">
    <source>
        <dbReference type="ARBA" id="ARBA00022553"/>
    </source>
</evidence>
<dbReference type="GO" id="GO:0016020">
    <property type="term" value="C:membrane"/>
    <property type="evidence" value="ECO:0007669"/>
    <property type="project" value="InterPro"/>
</dbReference>
<dbReference type="CDD" id="cd16917">
    <property type="entry name" value="HATPase_UhpB-NarQ-NarX-like"/>
    <property type="match status" value="1"/>
</dbReference>
<keyword evidence="6 11" id="KW-0418">Kinase</keyword>
<dbReference type="OrthoDB" id="9781904at2"/>
<feature type="domain" description="Signal transduction histidine kinase subgroup 3 dimerisation and phosphoacceptor" evidence="10">
    <location>
        <begin position="162"/>
        <end position="224"/>
    </location>
</feature>
<evidence type="ECO:0000256" key="7">
    <source>
        <dbReference type="ARBA" id="ARBA00022840"/>
    </source>
</evidence>
<comment type="caution">
    <text evidence="11">The sequence shown here is derived from an EMBL/GenBank/DDBJ whole genome shotgun (WGS) entry which is preliminary data.</text>
</comment>
<dbReference type="Gene3D" id="3.30.565.10">
    <property type="entry name" value="Histidine kinase-like ATPase, C-terminal domain"/>
    <property type="match status" value="1"/>
</dbReference>
<proteinExistence type="predicted"/>
<keyword evidence="5" id="KW-0547">Nucleotide-binding</keyword>
<dbReference type="EMBL" id="SLZZ01000028">
    <property type="protein sequence ID" value="TCS75578.1"/>
    <property type="molecule type" value="Genomic_DNA"/>
</dbReference>
<evidence type="ECO:0000256" key="6">
    <source>
        <dbReference type="ARBA" id="ARBA00022777"/>
    </source>
</evidence>
<gene>
    <name evidence="11" type="ORF">EDD59_1281</name>
</gene>
<dbReference type="GO" id="GO:0005524">
    <property type="term" value="F:ATP binding"/>
    <property type="evidence" value="ECO:0007669"/>
    <property type="project" value="UniProtKB-KW"/>
</dbReference>
<evidence type="ECO:0000313" key="12">
    <source>
        <dbReference type="Proteomes" id="UP000295726"/>
    </source>
</evidence>
<organism evidence="11 12">
    <name type="scientific">Muricomes intestini</name>
    <dbReference type="NCBI Taxonomy" id="1796634"/>
    <lineage>
        <taxon>Bacteria</taxon>
        <taxon>Bacillati</taxon>
        <taxon>Bacillota</taxon>
        <taxon>Clostridia</taxon>
        <taxon>Lachnospirales</taxon>
        <taxon>Lachnospiraceae</taxon>
        <taxon>Muricomes</taxon>
    </lineage>
</organism>
<dbReference type="Pfam" id="PF07730">
    <property type="entry name" value="HisKA_3"/>
    <property type="match status" value="1"/>
</dbReference>
<keyword evidence="12" id="KW-1185">Reference proteome</keyword>
<dbReference type="PANTHER" id="PTHR24421">
    <property type="entry name" value="NITRATE/NITRITE SENSOR PROTEIN NARX-RELATED"/>
    <property type="match status" value="1"/>
</dbReference>
<keyword evidence="3" id="KW-0597">Phosphoprotein</keyword>
<evidence type="ECO:0000256" key="2">
    <source>
        <dbReference type="ARBA" id="ARBA00012438"/>
    </source>
</evidence>
<accession>A0A4R3K1J5</accession>
<feature type="transmembrane region" description="Helical" evidence="9">
    <location>
        <begin position="41"/>
        <end position="62"/>
    </location>
</feature>
<name>A0A4R3K1J5_9FIRM</name>
<keyword evidence="9" id="KW-0812">Transmembrane</keyword>
<dbReference type="EC" id="2.7.13.3" evidence="2"/>
<dbReference type="PANTHER" id="PTHR24421:SF10">
    <property type="entry name" value="NITRATE_NITRITE SENSOR PROTEIN NARQ"/>
    <property type="match status" value="1"/>
</dbReference>
<dbReference type="GO" id="GO:0046983">
    <property type="term" value="F:protein dimerization activity"/>
    <property type="evidence" value="ECO:0007669"/>
    <property type="project" value="InterPro"/>
</dbReference>
<keyword evidence="9" id="KW-1133">Transmembrane helix</keyword>
<dbReference type="GO" id="GO:0000155">
    <property type="term" value="F:phosphorelay sensor kinase activity"/>
    <property type="evidence" value="ECO:0007669"/>
    <property type="project" value="InterPro"/>
</dbReference>
<evidence type="ECO:0000256" key="8">
    <source>
        <dbReference type="ARBA" id="ARBA00023012"/>
    </source>
</evidence>
<evidence type="ECO:0000256" key="4">
    <source>
        <dbReference type="ARBA" id="ARBA00022679"/>
    </source>
</evidence>
<feature type="transmembrane region" description="Helical" evidence="9">
    <location>
        <begin position="74"/>
        <end position="90"/>
    </location>
</feature>
<evidence type="ECO:0000256" key="9">
    <source>
        <dbReference type="SAM" id="Phobius"/>
    </source>
</evidence>
<dbReference type="InterPro" id="IPR050482">
    <property type="entry name" value="Sensor_HK_TwoCompSys"/>
</dbReference>
<evidence type="ECO:0000256" key="5">
    <source>
        <dbReference type="ARBA" id="ARBA00022741"/>
    </source>
</evidence>